<dbReference type="PANTHER" id="PTHR30535">
    <property type="entry name" value="VITAMIN B12-BINDING PROTEIN"/>
    <property type="match status" value="1"/>
</dbReference>
<comment type="caution">
    <text evidence="2">The sequence shown here is derived from an EMBL/GenBank/DDBJ whole genome shotgun (WGS) entry which is preliminary data.</text>
</comment>
<dbReference type="InterPro" id="IPR002491">
    <property type="entry name" value="ABC_transptr_periplasmic_BD"/>
</dbReference>
<dbReference type="OrthoDB" id="6869405at2"/>
<dbReference type="Gene3D" id="3.40.50.1980">
    <property type="entry name" value="Nitrogenase molybdenum iron protein domain"/>
    <property type="match status" value="2"/>
</dbReference>
<evidence type="ECO:0000259" key="1">
    <source>
        <dbReference type="PROSITE" id="PS50983"/>
    </source>
</evidence>
<organism evidence="2 3">
    <name type="scientific">Sedimenticola selenatireducens</name>
    <dbReference type="NCBI Taxonomy" id="191960"/>
    <lineage>
        <taxon>Bacteria</taxon>
        <taxon>Pseudomonadati</taxon>
        <taxon>Pseudomonadota</taxon>
        <taxon>Gammaproteobacteria</taxon>
        <taxon>Chromatiales</taxon>
        <taxon>Sedimenticolaceae</taxon>
        <taxon>Sedimenticola</taxon>
    </lineage>
</organism>
<proteinExistence type="predicted"/>
<feature type="domain" description="Fe/B12 periplasmic-binding" evidence="1">
    <location>
        <begin position="26"/>
        <end position="274"/>
    </location>
</feature>
<dbReference type="PANTHER" id="PTHR30535:SF34">
    <property type="entry name" value="MOLYBDATE-BINDING PROTEIN MOLA"/>
    <property type="match status" value="1"/>
</dbReference>
<protein>
    <submittedName>
        <fullName evidence="2">ABC transporter substrate-binding protein</fullName>
    </submittedName>
</protein>
<dbReference type="Proteomes" id="UP000316649">
    <property type="component" value="Unassembled WGS sequence"/>
</dbReference>
<evidence type="ECO:0000313" key="3">
    <source>
        <dbReference type="Proteomes" id="UP000316649"/>
    </source>
</evidence>
<sequence length="274" mass="30764">MKKTLLTFLLLLIVYPVVWGSDKPARIVSINLCTDQLLLLLADPGQITSVSFLALEPTSSYMARQAAQYPVNYAKAEELIDLQPDLILAGAYTDRALILLLRKLGYRVETFPLSSSIDDIRDNIRLMAKLIDRESEGEMLVSEMNRRLEKISRAHPKRKPRGAFYQPNGYTGGRGTLQHSALELAGWKNIADEEGVVGYGAIDLERLIRSQPEQLFTSSYAPGTQSRGQQLLKHPVLRQITQGREPVEIDYKYWICGGPMIADAVEILHRSLPQ</sequence>
<reference evidence="2 3" key="1">
    <citation type="submission" date="2019-07" db="EMBL/GenBank/DDBJ databases">
        <title>The pathways for chlorine oxyanion respiration interact through the shared metabolite chlorate.</title>
        <authorList>
            <person name="Barnum T.P."/>
            <person name="Cheng Y."/>
            <person name="Hill K.A."/>
            <person name="Lucas L.N."/>
            <person name="Carlson H.K."/>
            <person name="Coates J.D."/>
        </authorList>
    </citation>
    <scope>NUCLEOTIDE SEQUENCE [LARGE SCALE GENOMIC DNA]</scope>
    <source>
        <strain evidence="2 3">BK-1</strain>
    </source>
</reference>
<accession>A0A557SEH2</accession>
<dbReference type="AlphaFoldDB" id="A0A557SEH2"/>
<dbReference type="Pfam" id="PF01497">
    <property type="entry name" value="Peripla_BP_2"/>
    <property type="match status" value="1"/>
</dbReference>
<dbReference type="PROSITE" id="PS50983">
    <property type="entry name" value="FE_B12_PBP"/>
    <property type="match status" value="1"/>
</dbReference>
<keyword evidence="3" id="KW-1185">Reference proteome</keyword>
<dbReference type="SUPFAM" id="SSF53807">
    <property type="entry name" value="Helical backbone' metal receptor"/>
    <property type="match status" value="1"/>
</dbReference>
<dbReference type="InterPro" id="IPR050902">
    <property type="entry name" value="ABC_Transporter_SBP"/>
</dbReference>
<gene>
    <name evidence="2" type="ORF">FHP88_07445</name>
</gene>
<dbReference type="EMBL" id="VMNH01000007">
    <property type="protein sequence ID" value="TVO75825.1"/>
    <property type="molecule type" value="Genomic_DNA"/>
</dbReference>
<evidence type="ECO:0000313" key="2">
    <source>
        <dbReference type="EMBL" id="TVO75825.1"/>
    </source>
</evidence>
<name>A0A557SEH2_9GAMM</name>
<dbReference type="RefSeq" id="WP_144358405.1">
    <property type="nucleotide sequence ID" value="NZ_VMNH01000007.1"/>
</dbReference>